<dbReference type="InterPro" id="IPR007144">
    <property type="entry name" value="SSU_processome_Utp11"/>
</dbReference>
<evidence type="ECO:0000256" key="4">
    <source>
        <dbReference type="ARBA" id="ARBA00022552"/>
    </source>
</evidence>
<evidence type="ECO:0000256" key="1">
    <source>
        <dbReference type="ARBA" id="ARBA00004604"/>
    </source>
</evidence>
<protein>
    <recommendedName>
        <fullName evidence="3">Probable U3 small nucleolar RNA-associated protein 11</fullName>
    </recommendedName>
</protein>
<dbReference type="PANTHER" id="PTHR12838:SF0">
    <property type="entry name" value="U3 SMALL NUCLEOLAR RNA-ASSOCIATED PROTEIN 11-RELATED"/>
    <property type="match status" value="1"/>
</dbReference>
<dbReference type="AlphaFoldDB" id="A0ABD2BB71"/>
<evidence type="ECO:0000313" key="8">
    <source>
        <dbReference type="Proteomes" id="UP001607303"/>
    </source>
</evidence>
<dbReference type="Proteomes" id="UP001607303">
    <property type="component" value="Unassembled WGS sequence"/>
</dbReference>
<accession>A0ABD2BB71</accession>
<dbReference type="GO" id="GO:0005730">
    <property type="term" value="C:nucleolus"/>
    <property type="evidence" value="ECO:0007669"/>
    <property type="project" value="UniProtKB-SubCell"/>
</dbReference>
<comment type="similarity">
    <text evidence="2">Belongs to the UTP11 family.</text>
</comment>
<evidence type="ECO:0000313" key="7">
    <source>
        <dbReference type="EMBL" id="KAL2729976.1"/>
    </source>
</evidence>
<comment type="subcellular location">
    <subcellularLocation>
        <location evidence="1">Nucleus</location>
        <location evidence="1">Nucleolus</location>
    </subcellularLocation>
</comment>
<proteinExistence type="inferred from homology"/>
<sequence>MFKRDEIPSSSASNSCLSSFTSCVSNNSRKRSRDFKDEFPSSTRTTDSAVLHADDRSPMAKRHRGWLENNLRMSSWKKAAKATQKTHKERHQPEARKHLGLLEKKKDYVVRAKDYHRKERTLKLLQKRALDRNPDEFYFHMINSKIEKGVHREKDKEDEHTPEQIKLMETQDIKYVAYKRNIEAKKVEKLQSQLHLIDAANEIKNKHIFFVEDEEEEKTFDIAKKLNTHPALLSRRTNRPNLSKLKDIKLPKVDENTLATIEQQKRMAYKELYKRIERERELTIVQQKLEIQRALAKEKENKPKRVKRATKNSAPIYKWKFERKR</sequence>
<feature type="region of interest" description="Disordered" evidence="6">
    <location>
        <begin position="1"/>
        <end position="61"/>
    </location>
</feature>
<evidence type="ECO:0000256" key="6">
    <source>
        <dbReference type="SAM" id="MobiDB-lite"/>
    </source>
</evidence>
<dbReference type="Pfam" id="PF03998">
    <property type="entry name" value="Utp11"/>
    <property type="match status" value="1"/>
</dbReference>
<evidence type="ECO:0000256" key="5">
    <source>
        <dbReference type="ARBA" id="ARBA00023242"/>
    </source>
</evidence>
<gene>
    <name evidence="7" type="ORF">V1477_015787</name>
</gene>
<dbReference type="PANTHER" id="PTHR12838">
    <property type="entry name" value="U3 SMALL NUCLEOLAR RNA-ASSOCIATED PROTEIN 11"/>
    <property type="match status" value="1"/>
</dbReference>
<keyword evidence="5" id="KW-0539">Nucleus</keyword>
<feature type="compositionally biased region" description="Low complexity" evidence="6">
    <location>
        <begin position="9"/>
        <end position="25"/>
    </location>
</feature>
<comment type="caution">
    <text evidence="7">The sequence shown here is derived from an EMBL/GenBank/DDBJ whole genome shotgun (WGS) entry which is preliminary data.</text>
</comment>
<name>A0ABD2BB71_VESMC</name>
<keyword evidence="4" id="KW-0698">rRNA processing</keyword>
<dbReference type="GO" id="GO:0006364">
    <property type="term" value="P:rRNA processing"/>
    <property type="evidence" value="ECO:0007669"/>
    <property type="project" value="UniProtKB-KW"/>
</dbReference>
<keyword evidence="8" id="KW-1185">Reference proteome</keyword>
<evidence type="ECO:0000256" key="2">
    <source>
        <dbReference type="ARBA" id="ARBA00008105"/>
    </source>
</evidence>
<reference evidence="7 8" key="1">
    <citation type="journal article" date="2024" name="Ann. Entomol. Soc. Am.">
        <title>Genomic analyses of the southern and eastern yellowjacket wasps (Hymenoptera: Vespidae) reveal evolutionary signatures of social life.</title>
        <authorList>
            <person name="Catto M.A."/>
            <person name="Caine P.B."/>
            <person name="Orr S.E."/>
            <person name="Hunt B.G."/>
            <person name="Goodisman M.A.D."/>
        </authorList>
    </citation>
    <scope>NUCLEOTIDE SEQUENCE [LARGE SCALE GENOMIC DNA]</scope>
    <source>
        <strain evidence="7">232</strain>
        <tissue evidence="7">Head and thorax</tissue>
    </source>
</reference>
<organism evidence="7 8">
    <name type="scientific">Vespula maculifrons</name>
    <name type="common">Eastern yellow jacket</name>
    <name type="synonym">Wasp</name>
    <dbReference type="NCBI Taxonomy" id="7453"/>
    <lineage>
        <taxon>Eukaryota</taxon>
        <taxon>Metazoa</taxon>
        <taxon>Ecdysozoa</taxon>
        <taxon>Arthropoda</taxon>
        <taxon>Hexapoda</taxon>
        <taxon>Insecta</taxon>
        <taxon>Pterygota</taxon>
        <taxon>Neoptera</taxon>
        <taxon>Endopterygota</taxon>
        <taxon>Hymenoptera</taxon>
        <taxon>Apocrita</taxon>
        <taxon>Aculeata</taxon>
        <taxon>Vespoidea</taxon>
        <taxon>Vespidae</taxon>
        <taxon>Vespinae</taxon>
        <taxon>Vespula</taxon>
    </lineage>
</organism>
<dbReference type="EMBL" id="JAYRBN010000091">
    <property type="protein sequence ID" value="KAL2729976.1"/>
    <property type="molecule type" value="Genomic_DNA"/>
</dbReference>
<evidence type="ECO:0000256" key="3">
    <source>
        <dbReference type="ARBA" id="ARBA00020121"/>
    </source>
</evidence>
<dbReference type="PROSITE" id="PS51257">
    <property type="entry name" value="PROKAR_LIPOPROTEIN"/>
    <property type="match status" value="1"/>
</dbReference>